<dbReference type="PANTHER" id="PTHR46401">
    <property type="entry name" value="GLYCOSYLTRANSFERASE WBBK-RELATED"/>
    <property type="match status" value="1"/>
</dbReference>
<proteinExistence type="predicted"/>
<dbReference type="GO" id="GO:0016757">
    <property type="term" value="F:glycosyltransferase activity"/>
    <property type="evidence" value="ECO:0007669"/>
    <property type="project" value="InterPro"/>
</dbReference>
<accession>A0AAT9FLM1</accession>
<keyword evidence="1 3" id="KW-0808">Transferase</keyword>
<reference evidence="3" key="1">
    <citation type="submission" date="2024-07" db="EMBL/GenBank/DDBJ databases">
        <title>Complete genome sequence of Verrucomicrobiaceae bacterium NT6N.</title>
        <authorList>
            <person name="Huang C."/>
            <person name="Takami H."/>
            <person name="Hamasaki K."/>
        </authorList>
    </citation>
    <scope>NUCLEOTIDE SEQUENCE</scope>
    <source>
        <strain evidence="3">NT6N</strain>
    </source>
</reference>
<organism evidence="3">
    <name type="scientific">Oceaniferula spumae</name>
    <dbReference type="NCBI Taxonomy" id="2979115"/>
    <lineage>
        <taxon>Bacteria</taxon>
        <taxon>Pseudomonadati</taxon>
        <taxon>Verrucomicrobiota</taxon>
        <taxon>Verrucomicrobiia</taxon>
        <taxon>Verrucomicrobiales</taxon>
        <taxon>Verrucomicrobiaceae</taxon>
        <taxon>Oceaniferula</taxon>
    </lineage>
</organism>
<gene>
    <name evidence="3" type="ORF">NT6N_19090</name>
</gene>
<dbReference type="InterPro" id="IPR001296">
    <property type="entry name" value="Glyco_trans_1"/>
</dbReference>
<name>A0AAT9FLM1_9BACT</name>
<sequence length="318" mass="34907">MTEVLIHSPYPRQRSQGNAVTAKRMTALLREGGLDVKIHERGDAPLAAKCLIALNARKSATEIFDFHQRQPESPIIALLTGTDVNHPDMETETSETRIALELCTAIVSLHDGFSHRIPSHLLEKTEVIYPSVQLPQSIRHHATAPIDIVIAGNFRSEKNPSLLMEAARALADTPMHFHAYGQGGDYQAELEKTAAECPNFHFHGVQDHDVVLANMQTAHALLNTSTEEGGANAICEAVVIGLPVIASKIAGNKGMLGEDYGGLFPSESTTALTEILTRSIDDPDFYQSLKSQITTRAPLFSYRREADQWTALVRRLLN</sequence>
<dbReference type="PANTHER" id="PTHR46401:SF2">
    <property type="entry name" value="GLYCOSYLTRANSFERASE WBBK-RELATED"/>
    <property type="match status" value="1"/>
</dbReference>
<evidence type="ECO:0000256" key="1">
    <source>
        <dbReference type="ARBA" id="ARBA00022679"/>
    </source>
</evidence>
<dbReference type="GO" id="GO:0009103">
    <property type="term" value="P:lipopolysaccharide biosynthetic process"/>
    <property type="evidence" value="ECO:0007669"/>
    <property type="project" value="TreeGrafter"/>
</dbReference>
<dbReference type="Pfam" id="PF00534">
    <property type="entry name" value="Glycos_transf_1"/>
    <property type="match status" value="1"/>
</dbReference>
<evidence type="ECO:0000259" key="2">
    <source>
        <dbReference type="Pfam" id="PF00534"/>
    </source>
</evidence>
<dbReference type="KEGG" id="osu:NT6N_19090"/>
<feature type="domain" description="Glycosyl transferase family 1" evidence="2">
    <location>
        <begin position="144"/>
        <end position="292"/>
    </location>
</feature>
<dbReference type="AlphaFoldDB" id="A0AAT9FLM1"/>
<dbReference type="Gene3D" id="3.40.50.2000">
    <property type="entry name" value="Glycogen Phosphorylase B"/>
    <property type="match status" value="1"/>
</dbReference>
<dbReference type="EMBL" id="AP026866">
    <property type="protein sequence ID" value="BDS06869.1"/>
    <property type="molecule type" value="Genomic_DNA"/>
</dbReference>
<evidence type="ECO:0000313" key="3">
    <source>
        <dbReference type="EMBL" id="BDS06869.1"/>
    </source>
</evidence>
<dbReference type="SUPFAM" id="SSF53756">
    <property type="entry name" value="UDP-Glycosyltransferase/glycogen phosphorylase"/>
    <property type="match status" value="1"/>
</dbReference>
<protein>
    <submittedName>
        <fullName evidence="3">Glycosyl transferase</fullName>
    </submittedName>
</protein>
<dbReference type="CDD" id="cd03801">
    <property type="entry name" value="GT4_PimA-like"/>
    <property type="match status" value="1"/>
</dbReference>